<evidence type="ECO:0000313" key="3">
    <source>
        <dbReference type="Proteomes" id="UP001154114"/>
    </source>
</evidence>
<feature type="compositionally biased region" description="Basic and acidic residues" evidence="1">
    <location>
        <begin position="61"/>
        <end position="70"/>
    </location>
</feature>
<evidence type="ECO:0000256" key="1">
    <source>
        <dbReference type="SAM" id="MobiDB-lite"/>
    </source>
</evidence>
<organism evidence="2 3">
    <name type="scientific">Chrysodeixis includens</name>
    <name type="common">Soybean looper</name>
    <name type="synonym">Pseudoplusia includens</name>
    <dbReference type="NCBI Taxonomy" id="689277"/>
    <lineage>
        <taxon>Eukaryota</taxon>
        <taxon>Metazoa</taxon>
        <taxon>Ecdysozoa</taxon>
        <taxon>Arthropoda</taxon>
        <taxon>Hexapoda</taxon>
        <taxon>Insecta</taxon>
        <taxon>Pterygota</taxon>
        <taxon>Neoptera</taxon>
        <taxon>Endopterygota</taxon>
        <taxon>Lepidoptera</taxon>
        <taxon>Glossata</taxon>
        <taxon>Ditrysia</taxon>
        <taxon>Noctuoidea</taxon>
        <taxon>Noctuidae</taxon>
        <taxon>Plusiinae</taxon>
        <taxon>Chrysodeixis</taxon>
    </lineage>
</organism>
<dbReference type="Proteomes" id="UP001154114">
    <property type="component" value="Chromosome 1"/>
</dbReference>
<feature type="region of interest" description="Disordered" evidence="1">
    <location>
        <begin position="61"/>
        <end position="88"/>
    </location>
</feature>
<proteinExistence type="predicted"/>
<dbReference type="AlphaFoldDB" id="A0A9P0BP11"/>
<reference evidence="2" key="1">
    <citation type="submission" date="2021-12" db="EMBL/GenBank/DDBJ databases">
        <authorList>
            <person name="King R."/>
        </authorList>
    </citation>
    <scope>NUCLEOTIDE SEQUENCE</scope>
</reference>
<accession>A0A9P0BP11</accession>
<dbReference type="EMBL" id="LR824004">
    <property type="protein sequence ID" value="CAH0578213.1"/>
    <property type="molecule type" value="Genomic_DNA"/>
</dbReference>
<protein>
    <submittedName>
        <fullName evidence="2">Uncharacterized protein</fullName>
    </submittedName>
</protein>
<feature type="compositionally biased region" description="Basic residues" evidence="1">
    <location>
        <begin position="71"/>
        <end position="83"/>
    </location>
</feature>
<feature type="compositionally biased region" description="Basic and acidic residues" evidence="1">
    <location>
        <begin position="11"/>
        <end position="20"/>
    </location>
</feature>
<name>A0A9P0BP11_CHRIL</name>
<gene>
    <name evidence="2" type="ORF">CINC_LOCUS563</name>
</gene>
<evidence type="ECO:0000313" key="2">
    <source>
        <dbReference type="EMBL" id="CAH0578213.1"/>
    </source>
</evidence>
<keyword evidence="3" id="KW-1185">Reference proteome</keyword>
<feature type="region of interest" description="Disordered" evidence="1">
    <location>
        <begin position="1"/>
        <end position="48"/>
    </location>
</feature>
<sequence>MPRLMRIPTAMERDLRDRSRSMSAPAMFYAGDGRVRPTRPESLSSIQGRNFKDDLFEYDHDEDSKREELKKKRFKKNGSKKIQKASTSSTYSRDTLVIGNTTISRISVNKEPPPPPEIVIRAPRNNPYTQFLLNKLRPLHSVKCIIPGPPLSNKQRLKKNFDNNWAYMRTLNPPTSRTSELLSEHCDKKIERASSVPVCALPILSNQFSWEGKPYRMIQSMKDGSMESGLLLN</sequence>